<protein>
    <submittedName>
        <fullName evidence="2">LOW QUALITY PROTEIN: serine protease FAM111A-like</fullName>
    </submittedName>
</protein>
<evidence type="ECO:0000313" key="2">
    <source>
        <dbReference type="RefSeq" id="XP_040586988.1"/>
    </source>
</evidence>
<reference evidence="2" key="1">
    <citation type="submission" date="2025-08" db="UniProtKB">
        <authorList>
            <consortium name="RefSeq"/>
        </authorList>
    </citation>
    <scope>IDENTIFICATION</scope>
    <source>
        <tissue evidence="2">Liver</tissue>
    </source>
</reference>
<evidence type="ECO:0000313" key="1">
    <source>
        <dbReference type="Proteomes" id="UP000886700"/>
    </source>
</evidence>
<gene>
    <name evidence="2" type="primary">LOC110341888</name>
</gene>
<dbReference type="PANTHER" id="PTHR14389:SF14">
    <property type="entry name" value="SERINE PROTEASE FAM111A"/>
    <property type="match status" value="1"/>
</dbReference>
<name>A0ABM2WEZ3_MESAU</name>
<sequence length="346" mass="39811">MMGENWLYGHKRQKANPISPGVEGSHVVITFSKTESEQREDKQVFGSWEQVCTDCIKFYIHALGKKNERILKCRELHQDGNKLCVYDFKGEIIKYTLRKDGRENVEKLGTYIKEGSEKQSKKTSSFEMHKANFRKLTKNYTPTKVLKLLSQFSDSVGLIVWNNNENEGCATCFVFTELYVFTCMHVINDISGKGVQQSKWAEKIRQCAKITFDYEEFLASEDNCFSIESWFEIYSETLDYAVLKLEENGQQEPVRLYNGIAPVYSSGLIYIIGHPDIKQKLSDGCMVISQDEHIQEREVVDGNNPIQYIYMYTRRSFQETVCEPGVATCDNIFYCGSLGSPLFDSK</sequence>
<dbReference type="SUPFAM" id="SSF50494">
    <property type="entry name" value="Trypsin-like serine proteases"/>
    <property type="match status" value="1"/>
</dbReference>
<dbReference type="RefSeq" id="XP_040586988.1">
    <property type="nucleotide sequence ID" value="XM_040731054.1"/>
</dbReference>
<dbReference type="InterPro" id="IPR009003">
    <property type="entry name" value="Peptidase_S1_PA"/>
</dbReference>
<proteinExistence type="predicted"/>
<dbReference type="PANTHER" id="PTHR14389">
    <property type="entry name" value="SI:CH1073-475A24.1"/>
    <property type="match status" value="1"/>
</dbReference>
<dbReference type="Pfam" id="PF13365">
    <property type="entry name" value="Trypsin_2"/>
    <property type="match status" value="1"/>
</dbReference>
<accession>A0ABM2WEZ3</accession>
<organism evidence="1 2">
    <name type="scientific">Mesocricetus auratus</name>
    <name type="common">Golden hamster</name>
    <dbReference type="NCBI Taxonomy" id="10036"/>
    <lineage>
        <taxon>Eukaryota</taxon>
        <taxon>Metazoa</taxon>
        <taxon>Chordata</taxon>
        <taxon>Craniata</taxon>
        <taxon>Vertebrata</taxon>
        <taxon>Euteleostomi</taxon>
        <taxon>Mammalia</taxon>
        <taxon>Eutheria</taxon>
        <taxon>Euarchontoglires</taxon>
        <taxon>Glires</taxon>
        <taxon>Rodentia</taxon>
        <taxon>Myomorpha</taxon>
        <taxon>Muroidea</taxon>
        <taxon>Cricetidae</taxon>
        <taxon>Cricetinae</taxon>
        <taxon>Mesocricetus</taxon>
    </lineage>
</organism>
<keyword evidence="1" id="KW-1185">Reference proteome</keyword>
<dbReference type="Proteomes" id="UP000886700">
    <property type="component" value="Unplaced"/>
</dbReference>
<dbReference type="GeneID" id="110341888"/>